<proteinExistence type="predicted"/>
<gene>
    <name evidence="1" type="ORF">GCM10007874_61180</name>
</gene>
<evidence type="ECO:0000313" key="2">
    <source>
        <dbReference type="Proteomes" id="UP001156882"/>
    </source>
</evidence>
<sequence length="62" mass="6542">MPSFLAKGLTQGEKALEAEEADLVSRPVSPAELAAMICDGRVRDSCTLAAIALLRVKGLLML</sequence>
<protein>
    <submittedName>
        <fullName evidence="1">Uncharacterized protein</fullName>
    </submittedName>
</protein>
<evidence type="ECO:0000313" key="1">
    <source>
        <dbReference type="EMBL" id="GLS23098.1"/>
    </source>
</evidence>
<keyword evidence="2" id="KW-1185">Reference proteome</keyword>
<reference evidence="2" key="1">
    <citation type="journal article" date="2019" name="Int. J. Syst. Evol. Microbiol.">
        <title>The Global Catalogue of Microorganisms (GCM) 10K type strain sequencing project: providing services to taxonomists for standard genome sequencing and annotation.</title>
        <authorList>
            <consortium name="The Broad Institute Genomics Platform"/>
            <consortium name="The Broad Institute Genome Sequencing Center for Infectious Disease"/>
            <person name="Wu L."/>
            <person name="Ma J."/>
        </authorList>
    </citation>
    <scope>NUCLEOTIDE SEQUENCE [LARGE SCALE GENOMIC DNA]</scope>
    <source>
        <strain evidence="2">NBRC 101365</strain>
    </source>
</reference>
<dbReference type="Gene3D" id="3.90.79.10">
    <property type="entry name" value="Nucleoside Triphosphate Pyrophosphohydrolase"/>
    <property type="match status" value="1"/>
</dbReference>
<accession>A0ABQ6CRZ0</accession>
<dbReference type="EMBL" id="BSPC01000069">
    <property type="protein sequence ID" value="GLS23098.1"/>
    <property type="molecule type" value="Genomic_DNA"/>
</dbReference>
<comment type="caution">
    <text evidence="1">The sequence shown here is derived from an EMBL/GenBank/DDBJ whole genome shotgun (WGS) entry which is preliminary data.</text>
</comment>
<dbReference type="Proteomes" id="UP001156882">
    <property type="component" value="Unassembled WGS sequence"/>
</dbReference>
<name>A0ABQ6CRZ0_9HYPH</name>
<dbReference type="RefSeq" id="WP_284316029.1">
    <property type="nucleotide sequence ID" value="NZ_BSPC01000069.1"/>
</dbReference>
<organism evidence="1 2">
    <name type="scientific">Labrys miyagiensis</name>
    <dbReference type="NCBI Taxonomy" id="346912"/>
    <lineage>
        <taxon>Bacteria</taxon>
        <taxon>Pseudomonadati</taxon>
        <taxon>Pseudomonadota</taxon>
        <taxon>Alphaproteobacteria</taxon>
        <taxon>Hyphomicrobiales</taxon>
        <taxon>Xanthobacteraceae</taxon>
        <taxon>Labrys</taxon>
    </lineage>
</organism>